<dbReference type="GeneID" id="63803567"/>
<gene>
    <name evidence="1" type="ORF">DL89DRAFT_265972</name>
</gene>
<dbReference type="AlphaFoldDB" id="A0A1Y1WH16"/>
<evidence type="ECO:0000313" key="1">
    <source>
        <dbReference type="EMBL" id="ORX72414.1"/>
    </source>
</evidence>
<dbReference type="OrthoDB" id="5595974at2759"/>
<dbReference type="EMBL" id="MCFD01000003">
    <property type="protein sequence ID" value="ORX72414.1"/>
    <property type="molecule type" value="Genomic_DNA"/>
</dbReference>
<keyword evidence="2" id="KW-1185">Reference proteome</keyword>
<evidence type="ECO:0008006" key="3">
    <source>
        <dbReference type="Google" id="ProtNLM"/>
    </source>
</evidence>
<dbReference type="RefSeq" id="XP_040745838.1">
    <property type="nucleotide sequence ID" value="XM_040886919.1"/>
</dbReference>
<reference evidence="1 2" key="1">
    <citation type="submission" date="2016-07" db="EMBL/GenBank/DDBJ databases">
        <title>Pervasive Adenine N6-methylation of Active Genes in Fungi.</title>
        <authorList>
            <consortium name="DOE Joint Genome Institute"/>
            <person name="Mondo S.J."/>
            <person name="Dannebaum R.O."/>
            <person name="Kuo R.C."/>
            <person name="Labutti K."/>
            <person name="Haridas S."/>
            <person name="Kuo A."/>
            <person name="Salamov A."/>
            <person name="Ahrendt S.R."/>
            <person name="Lipzen A."/>
            <person name="Sullivan W."/>
            <person name="Andreopoulos W.B."/>
            <person name="Clum A."/>
            <person name="Lindquist E."/>
            <person name="Daum C."/>
            <person name="Ramamoorthy G.K."/>
            <person name="Gryganskyi A."/>
            <person name="Culley D."/>
            <person name="Magnuson J.K."/>
            <person name="James T.Y."/>
            <person name="O'Malley M.A."/>
            <person name="Stajich J.E."/>
            <person name="Spatafora J.W."/>
            <person name="Visel A."/>
            <person name="Grigoriev I.V."/>
        </authorList>
    </citation>
    <scope>NUCLEOTIDE SEQUENCE [LARGE SCALE GENOMIC DNA]</scope>
    <source>
        <strain evidence="1 2">ATCC 12442</strain>
    </source>
</reference>
<comment type="caution">
    <text evidence="1">The sequence shown here is derived from an EMBL/GenBank/DDBJ whole genome shotgun (WGS) entry which is preliminary data.</text>
</comment>
<organism evidence="1 2">
    <name type="scientific">Linderina pennispora</name>
    <dbReference type="NCBI Taxonomy" id="61395"/>
    <lineage>
        <taxon>Eukaryota</taxon>
        <taxon>Fungi</taxon>
        <taxon>Fungi incertae sedis</taxon>
        <taxon>Zoopagomycota</taxon>
        <taxon>Kickxellomycotina</taxon>
        <taxon>Kickxellomycetes</taxon>
        <taxon>Kickxellales</taxon>
        <taxon>Kickxellaceae</taxon>
        <taxon>Linderina</taxon>
    </lineage>
</organism>
<protein>
    <recommendedName>
        <fullName evidence="3">F-box domain-containing protein</fullName>
    </recommendedName>
</protein>
<name>A0A1Y1WH16_9FUNG</name>
<accession>A0A1Y1WH16</accession>
<evidence type="ECO:0000313" key="2">
    <source>
        <dbReference type="Proteomes" id="UP000193922"/>
    </source>
</evidence>
<sequence length="478" mass="53876">MANWTTLRPPILQRIVNIYSTGISFRKAIKESVYTCAIAILISKGILLSTSSPHAILYRTNIAHIVNSAHSQYARQGVPSTFSALADILETFGRCFCFDQSSSLQQTAGTRRPRSRRYQYGTINNLTPTLYGISPHVRHLSYISNSYPPKNQRPFPLGILLDFYLPQLTKLSLLHDTLPIFGHNSFSQHLTHLSLHIDSKSAERIPRIFAPSLIGLWLFYSDAVHSWDIFRDCLPGSVVFESLLTFRLFHRSSAFSLTKRKATYLSPLLFPKLKVLRLDHYPFNYSSSLAFFKDSPLQTVTIDDKVDRFRPLAILPFQHAQSLFINISMGRNTAYDSVVSKHFLASRTEIAIQTSLPMLLPRTIHWTGLEELAIQSPVNLADLVTILPQLPHLRWLLVGAIYGTGSSIENTEPAYIWSSTLTQLILFSSIVQTANNALSEHIYHRGSSEPRVEVVGYLPSRGRNYLLSGIPYTDSPLG</sequence>
<dbReference type="Proteomes" id="UP000193922">
    <property type="component" value="Unassembled WGS sequence"/>
</dbReference>
<proteinExistence type="predicted"/>